<accession>V9IS25</accession>
<keyword evidence="1" id="KW-0800">Toxin</keyword>
<sequence>MGIRPTLQTNPLVDLLISTSQTQLQNAGLPFPPRSFGCLLVRHSPGCLPGSLWNLPRSRLPSCLPICLPRCRCWLNRERWRKGDDVFSDFCTKFVSTLIGRTSFAFRFVEFFYL</sequence>
<keyword evidence="1" id="KW-0528">Neurotoxin</keyword>
<proteinExistence type="evidence at transcript level"/>
<protein>
    <submittedName>
        <fullName evidence="1">Putative neurotoxin 9</fullName>
    </submittedName>
</protein>
<dbReference type="AlphaFoldDB" id="V9IS25"/>
<organism evidence="1">
    <name type="scientific">Scolopendra subspinipes</name>
    <name type="common">Vietnamese centipede</name>
    <dbReference type="NCBI Taxonomy" id="55038"/>
    <lineage>
        <taxon>Eukaryota</taxon>
        <taxon>Metazoa</taxon>
        <taxon>Ecdysozoa</taxon>
        <taxon>Arthropoda</taxon>
        <taxon>Myriapoda</taxon>
        <taxon>Chilopoda</taxon>
        <taxon>Pleurostigmophora</taxon>
        <taxon>Scolopendromorpha</taxon>
        <taxon>Scolopendridae</taxon>
        <taxon>Scolopendra</taxon>
    </lineage>
</organism>
<reference evidence="1" key="1">
    <citation type="submission" date="2012-03" db="EMBL/GenBank/DDBJ databases">
        <authorList>
            <person name="Lai R."/>
        </authorList>
    </citation>
    <scope>NUCLEOTIDE SEQUENCE</scope>
</reference>
<evidence type="ECO:0000313" key="1">
    <source>
        <dbReference type="EMBL" id="AFM55028.1"/>
    </source>
</evidence>
<name>V9IS25_SCOSU</name>
<dbReference type="EMBL" id="JQ757081">
    <property type="protein sequence ID" value="AFM55028.1"/>
    <property type="molecule type" value="mRNA"/>
</dbReference>